<name>A0A4Y2C786_ARAVE</name>
<comment type="caution">
    <text evidence="1">The sequence shown here is derived from an EMBL/GenBank/DDBJ whole genome shotgun (WGS) entry which is preliminary data.</text>
</comment>
<dbReference type="OrthoDB" id="6437518at2759"/>
<sequence length="127" mass="14794">MGYSEFVRPQVPDPTMKHGGGNVMVWRCVSRRGLCPLTRIQGIMDKFQYEDILKNIMRPYAGNSFGRGFIFQQDNGSKYRYTHIQKWFSRRHVTLLDWPSRSQILTLSRVMGRAGASSCRKICKECR</sequence>
<proteinExistence type="predicted"/>
<keyword evidence="2" id="KW-1185">Reference proteome</keyword>
<dbReference type="Gene3D" id="3.30.420.10">
    <property type="entry name" value="Ribonuclease H-like superfamily/Ribonuclease H"/>
    <property type="match status" value="1"/>
</dbReference>
<protein>
    <submittedName>
        <fullName evidence="1">Transposable element Tc1 transposase</fullName>
    </submittedName>
</protein>
<evidence type="ECO:0000313" key="2">
    <source>
        <dbReference type="Proteomes" id="UP000499080"/>
    </source>
</evidence>
<dbReference type="InterPro" id="IPR036397">
    <property type="entry name" value="RNaseH_sf"/>
</dbReference>
<dbReference type="GO" id="GO:0003676">
    <property type="term" value="F:nucleic acid binding"/>
    <property type="evidence" value="ECO:0007669"/>
    <property type="project" value="InterPro"/>
</dbReference>
<dbReference type="AlphaFoldDB" id="A0A4Y2C786"/>
<accession>A0A4Y2C786</accession>
<gene>
    <name evidence="1" type="primary">tc1a_339</name>
    <name evidence="1" type="ORF">AVEN_249726_1</name>
</gene>
<evidence type="ECO:0000313" key="1">
    <source>
        <dbReference type="EMBL" id="GBL99675.1"/>
    </source>
</evidence>
<reference evidence="1 2" key="1">
    <citation type="journal article" date="2019" name="Sci. Rep.">
        <title>Orb-weaving spider Araneus ventricosus genome elucidates the spidroin gene catalogue.</title>
        <authorList>
            <person name="Kono N."/>
            <person name="Nakamura H."/>
            <person name="Ohtoshi R."/>
            <person name="Moran D.A.P."/>
            <person name="Shinohara A."/>
            <person name="Yoshida Y."/>
            <person name="Fujiwara M."/>
            <person name="Mori M."/>
            <person name="Tomita M."/>
            <person name="Arakawa K."/>
        </authorList>
    </citation>
    <scope>NUCLEOTIDE SEQUENCE [LARGE SCALE GENOMIC DNA]</scope>
</reference>
<dbReference type="Proteomes" id="UP000499080">
    <property type="component" value="Unassembled WGS sequence"/>
</dbReference>
<organism evidence="1 2">
    <name type="scientific">Araneus ventricosus</name>
    <name type="common">Orbweaver spider</name>
    <name type="synonym">Epeira ventricosa</name>
    <dbReference type="NCBI Taxonomy" id="182803"/>
    <lineage>
        <taxon>Eukaryota</taxon>
        <taxon>Metazoa</taxon>
        <taxon>Ecdysozoa</taxon>
        <taxon>Arthropoda</taxon>
        <taxon>Chelicerata</taxon>
        <taxon>Arachnida</taxon>
        <taxon>Araneae</taxon>
        <taxon>Araneomorphae</taxon>
        <taxon>Entelegynae</taxon>
        <taxon>Araneoidea</taxon>
        <taxon>Araneidae</taxon>
        <taxon>Araneus</taxon>
    </lineage>
</organism>
<dbReference type="EMBL" id="BGPR01000150">
    <property type="protein sequence ID" value="GBL99675.1"/>
    <property type="molecule type" value="Genomic_DNA"/>
</dbReference>